<dbReference type="WBParaSite" id="ASIM_0001299901-mRNA-1">
    <property type="protein sequence ID" value="ASIM_0001299901-mRNA-1"/>
    <property type="gene ID" value="ASIM_0001299901"/>
</dbReference>
<organism evidence="5">
    <name type="scientific">Anisakis simplex</name>
    <name type="common">Herring worm</name>
    <dbReference type="NCBI Taxonomy" id="6269"/>
    <lineage>
        <taxon>Eukaryota</taxon>
        <taxon>Metazoa</taxon>
        <taxon>Ecdysozoa</taxon>
        <taxon>Nematoda</taxon>
        <taxon>Chromadorea</taxon>
        <taxon>Rhabditida</taxon>
        <taxon>Spirurina</taxon>
        <taxon>Ascaridomorpha</taxon>
        <taxon>Ascaridoidea</taxon>
        <taxon>Anisakidae</taxon>
        <taxon>Anisakis</taxon>
        <taxon>Anisakis simplex complex</taxon>
    </lineage>
</organism>
<dbReference type="AlphaFoldDB" id="A0A0M3JXD0"/>
<feature type="transmembrane region" description="Helical" evidence="1">
    <location>
        <begin position="132"/>
        <end position="157"/>
    </location>
</feature>
<keyword evidence="1" id="KW-0812">Transmembrane</keyword>
<evidence type="ECO:0000313" key="3">
    <source>
        <dbReference type="EMBL" id="VDK47433.1"/>
    </source>
</evidence>
<dbReference type="EMBL" id="UYRR01031194">
    <property type="protein sequence ID" value="VDK47433.1"/>
    <property type="molecule type" value="Genomic_DNA"/>
</dbReference>
<dbReference type="OrthoDB" id="10564557at2759"/>
<evidence type="ECO:0000256" key="1">
    <source>
        <dbReference type="SAM" id="Phobius"/>
    </source>
</evidence>
<evidence type="ECO:0000313" key="5">
    <source>
        <dbReference type="WBParaSite" id="ASIM_0001299901-mRNA-1"/>
    </source>
</evidence>
<keyword evidence="1" id="KW-1133">Transmembrane helix</keyword>
<name>A0A0M3JXD0_ANISI</name>
<feature type="domain" description="C2" evidence="2">
    <location>
        <begin position="4"/>
        <end position="92"/>
    </location>
</feature>
<accession>A0A0M3JXD0</accession>
<gene>
    <name evidence="3" type="ORF">ASIM_LOCUS12465</name>
</gene>
<dbReference type="PANTHER" id="PTHR38626:SF4">
    <property type="entry name" value="SKN-1 DEPENDENT ZYGOTIC TRANSCRIPT"/>
    <property type="match status" value="1"/>
</dbReference>
<dbReference type="InterPro" id="IPR040426">
    <property type="entry name" value="C05B5.4-like"/>
</dbReference>
<proteinExistence type="predicted"/>
<keyword evidence="4" id="KW-1185">Reference proteome</keyword>
<sequence length="265" mass="29402">MQRGVSILVGYWTQGTPEAITIDAEMAGIDPIYGFPRVCDNTPVAAMFQMLPIDPKTGKLDSNEIHDEKQMIVELEAKCFKARIAFAKHTERCPWCLMTPTQMSPQAIDVSTDAEARLDEDGDMMYGNELRLLGLGLLALLAVLSSTAFICILAMFLQQKRSLFPSSCYPNNKYDRTNRLGACSLQTPRHNINVTAPHDGYEEFLDQVHPYWLHCPANNTSTGLFTPVKTPASRPSLGQRTTVYHQLSANSTLGVHTDDSGLESF</sequence>
<evidence type="ECO:0000313" key="4">
    <source>
        <dbReference type="Proteomes" id="UP000267096"/>
    </source>
</evidence>
<reference evidence="3 4" key="2">
    <citation type="submission" date="2018-11" db="EMBL/GenBank/DDBJ databases">
        <authorList>
            <consortium name="Pathogen Informatics"/>
        </authorList>
    </citation>
    <scope>NUCLEOTIDE SEQUENCE [LARGE SCALE GENOMIC DNA]</scope>
</reference>
<dbReference type="InterPro" id="IPR057569">
    <property type="entry name" value="C2_nem"/>
</dbReference>
<dbReference type="PANTHER" id="PTHR38626">
    <property type="entry name" value="SKN-1 DEPENDENT ZYGOTIC TRANSCRIPT-RELATED"/>
    <property type="match status" value="1"/>
</dbReference>
<reference evidence="5" key="1">
    <citation type="submission" date="2017-02" db="UniProtKB">
        <authorList>
            <consortium name="WormBaseParasite"/>
        </authorList>
    </citation>
    <scope>IDENTIFICATION</scope>
</reference>
<dbReference type="Proteomes" id="UP000267096">
    <property type="component" value="Unassembled WGS sequence"/>
</dbReference>
<dbReference type="Pfam" id="PF25330">
    <property type="entry name" value="C2_nem"/>
    <property type="match status" value="1"/>
</dbReference>
<protein>
    <submittedName>
        <fullName evidence="5">Cadherin_C domain-containing protein</fullName>
    </submittedName>
</protein>
<evidence type="ECO:0000259" key="2">
    <source>
        <dbReference type="Pfam" id="PF25330"/>
    </source>
</evidence>
<keyword evidence="1" id="KW-0472">Membrane</keyword>